<reference evidence="1" key="1">
    <citation type="submission" date="2018-05" db="EMBL/GenBank/DDBJ databases">
        <authorList>
            <person name="Lanie J.A."/>
            <person name="Ng W.-L."/>
            <person name="Kazmierczak K.M."/>
            <person name="Andrzejewski T.M."/>
            <person name="Davidsen T.M."/>
            <person name="Wayne K.J."/>
            <person name="Tettelin H."/>
            <person name="Glass J.I."/>
            <person name="Rusch D."/>
            <person name="Podicherti R."/>
            <person name="Tsui H.-C.T."/>
            <person name="Winkler M.E."/>
        </authorList>
    </citation>
    <scope>NUCLEOTIDE SEQUENCE</scope>
</reference>
<dbReference type="AlphaFoldDB" id="A0A382ACS5"/>
<name>A0A382ACS5_9ZZZZ</name>
<dbReference type="EMBL" id="UINC01024679">
    <property type="protein sequence ID" value="SVA98797.1"/>
    <property type="molecule type" value="Genomic_DNA"/>
</dbReference>
<accession>A0A382ACS5</accession>
<evidence type="ECO:0000313" key="1">
    <source>
        <dbReference type="EMBL" id="SVA98797.1"/>
    </source>
</evidence>
<sequence>MKMMVILEYTDAEQIKWLTKIWGETEEFPEDFAAYPCSDNKIINPAQLAPGCTLLFRVHDAANNCEYQLFEGDDLGDLMKIYSWQEGRGISVTRFPVLDDKEWWESARKRYTNNPEHYQEEE</sequence>
<gene>
    <name evidence="1" type="ORF">METZ01_LOCUS151651</name>
</gene>
<protein>
    <submittedName>
        <fullName evidence="1">Uncharacterized protein</fullName>
    </submittedName>
</protein>
<dbReference type="Pfam" id="PF11746">
    <property type="entry name" value="DUF3303"/>
    <property type="match status" value="1"/>
</dbReference>
<proteinExistence type="predicted"/>
<organism evidence="1">
    <name type="scientific">marine metagenome</name>
    <dbReference type="NCBI Taxonomy" id="408172"/>
    <lineage>
        <taxon>unclassified sequences</taxon>
        <taxon>metagenomes</taxon>
        <taxon>ecological metagenomes</taxon>
    </lineage>
</organism>
<dbReference type="InterPro" id="IPR021734">
    <property type="entry name" value="DUF3303"/>
</dbReference>